<evidence type="ECO:0000256" key="7">
    <source>
        <dbReference type="ARBA" id="ARBA00022962"/>
    </source>
</evidence>
<evidence type="ECO:0000259" key="11">
    <source>
        <dbReference type="Pfam" id="PF00425"/>
    </source>
</evidence>
<feature type="domain" description="Chorismate-utilising enzyme C-terminal" evidence="11">
    <location>
        <begin position="682"/>
        <end position="997"/>
    </location>
</feature>
<comment type="catalytic activity">
    <reaction evidence="1">
        <text>chorismate + L-glutamine = 4-amino-4-deoxychorismate + L-glutamate</text>
        <dbReference type="Rhea" id="RHEA:11672"/>
        <dbReference type="ChEBI" id="CHEBI:29748"/>
        <dbReference type="ChEBI" id="CHEBI:29985"/>
        <dbReference type="ChEBI" id="CHEBI:58359"/>
        <dbReference type="ChEBI" id="CHEBI:58406"/>
        <dbReference type="EC" id="2.6.1.85"/>
    </reaction>
</comment>
<keyword evidence="6" id="KW-0289">Folate biosynthesis</keyword>
<dbReference type="InterPro" id="IPR019999">
    <property type="entry name" value="Anth_synth_I-like"/>
</dbReference>
<comment type="similarity">
    <text evidence="3">In the C-terminal section; belongs to the anthranilate synthase component I family.</text>
</comment>
<feature type="domain" description="Anthranilate synthase component I N-terminal" evidence="12">
    <location>
        <begin position="539"/>
        <end position="613"/>
    </location>
</feature>
<dbReference type="Pfam" id="PF00117">
    <property type="entry name" value="GATase"/>
    <property type="match status" value="1"/>
</dbReference>
<accession>A0ABD3QPG9</accession>
<evidence type="ECO:0000313" key="13">
    <source>
        <dbReference type="EMBL" id="KAL3802115.1"/>
    </source>
</evidence>
<evidence type="ECO:0000256" key="1">
    <source>
        <dbReference type="ARBA" id="ARBA00001000"/>
    </source>
</evidence>
<organism evidence="13 14">
    <name type="scientific">Cyclotella cryptica</name>
    <dbReference type="NCBI Taxonomy" id="29204"/>
    <lineage>
        <taxon>Eukaryota</taxon>
        <taxon>Sar</taxon>
        <taxon>Stramenopiles</taxon>
        <taxon>Ochrophyta</taxon>
        <taxon>Bacillariophyta</taxon>
        <taxon>Coscinodiscophyceae</taxon>
        <taxon>Thalassiosirophycidae</taxon>
        <taxon>Stephanodiscales</taxon>
        <taxon>Stephanodiscaceae</taxon>
        <taxon>Cyclotella</taxon>
    </lineage>
</organism>
<evidence type="ECO:0000256" key="2">
    <source>
        <dbReference type="ARBA" id="ARBA00005009"/>
    </source>
</evidence>
<evidence type="ECO:0000313" key="14">
    <source>
        <dbReference type="Proteomes" id="UP001516023"/>
    </source>
</evidence>
<evidence type="ECO:0000256" key="6">
    <source>
        <dbReference type="ARBA" id="ARBA00022909"/>
    </source>
</evidence>
<dbReference type="Pfam" id="PF04715">
    <property type="entry name" value="Anth_synt_I_N"/>
    <property type="match status" value="1"/>
</dbReference>
<evidence type="ECO:0000256" key="3">
    <source>
        <dbReference type="ARBA" id="ARBA00005970"/>
    </source>
</evidence>
<comment type="caution">
    <text evidence="13">The sequence shown here is derived from an EMBL/GenBank/DDBJ whole genome shotgun (WGS) entry which is preliminary data.</text>
</comment>
<sequence>MSFPFRKLYIASIVAAMVNPISHFPPTPGVKSFADAWVVSSPRSQRRFVSTTMHYLQPDVPGMKAETQQNQMFSASPYLKDQSQAFDLYEPLDLKILLIDNHDSYTYNLYQYLSTMTQHPVKVVMNDDFPSWDAFLRNVSSQDLAHASKEPPASTLDHFDCIIISPGPGQPSHSSDMGIVLDTIRRNSDVPILGVCLGHQALGYVYGCEIKLAPCGPVHGLMSTVFHDERDTEKSCRLFDGIPQYFDVVRYHSLTVEFPVTLDELDIGPIAWCNSDVSSISDPTRKSIGTGENGYRLIRNFCDFAFRYNKQRKLEFETQLAPTQQDDMTSVLHDTVGVLKSPEDSSSIHIDTILSRSQNNHPNSGISSESYYHVIIHKITKESEHGPYRFPTPEQVFEEFYSCRHNSFWLDSSTGETRIRLDGVQRESSDVEMERDGCPIMNNSRFSIMGSDDGPLSRKIEYFGREHSTEQQGLYVTSGLGDAFDSNASREPDESGVLDMNILQYLRKELIKEQELVQTVNIATFCANSTRPGIILSTVHEFDDNDNCIPFNYRGGYVGYLGYEVRHDCSDGVSATHNESFQSDRTNPNVPTAAFLFADRSLLYDHLLDEWYIIGLAKGTFNKDLNVTTDTSVEKTITWIQDIAAKIGSLAVRQPLPGIDRLTKKIDLIHDLDVSFSPNRSKEQYQMDITRSHDEIRRGESYELCVTNQLTAELELRKLPLKKDHESPFGLYKFLRRRNPAPFSAFFSLYPKQESVDSPSRSSAQLSLCCSSPERFLCMTKARSQISHPLSLKACDFVVESKPIKGTAGRYTGPADNKEQLDFIQKVDSEIAAGLKQSVKDRAENLMIVDLLRNDLGRVCKVGTVHVPKLMEIESYATVHQMVSTVRGVVDGHTTNAIDVIEACFPGGSMTGAPKHRTMEILHDIEQGVSRGPYSGCLGYISLNGCMDMNIIIRTAVLTPSESFDKLTEVWQVSIGCGGAITALSNSNDEYEEMLLKSRAVRAAISEWSQNRGQRQ</sequence>
<keyword evidence="5" id="KW-0808">Transferase</keyword>
<dbReference type="GO" id="GO:0046820">
    <property type="term" value="F:4-amino-4-deoxychorismate synthase activity"/>
    <property type="evidence" value="ECO:0007669"/>
    <property type="project" value="UniProtKB-EC"/>
</dbReference>
<dbReference type="InterPro" id="IPR006805">
    <property type="entry name" value="Anth_synth_I_N"/>
</dbReference>
<feature type="domain" description="Glutamine amidotransferase" evidence="10">
    <location>
        <begin position="97"/>
        <end position="274"/>
    </location>
</feature>
<dbReference type="EMBL" id="JABMIG020000022">
    <property type="protein sequence ID" value="KAL3802115.1"/>
    <property type="molecule type" value="Genomic_DNA"/>
</dbReference>
<keyword evidence="7" id="KW-0315">Glutamine amidotransferase</keyword>
<evidence type="ECO:0000256" key="4">
    <source>
        <dbReference type="ARBA" id="ARBA00013139"/>
    </source>
</evidence>
<dbReference type="GO" id="GO:0046656">
    <property type="term" value="P:folic acid biosynthetic process"/>
    <property type="evidence" value="ECO:0007669"/>
    <property type="project" value="UniProtKB-KW"/>
</dbReference>
<dbReference type="SUPFAM" id="SSF56322">
    <property type="entry name" value="ADC synthase"/>
    <property type="match status" value="1"/>
</dbReference>
<evidence type="ECO:0000256" key="8">
    <source>
        <dbReference type="ARBA" id="ARBA00031329"/>
    </source>
</evidence>
<dbReference type="PANTHER" id="PTHR11236">
    <property type="entry name" value="AMINOBENZOATE/ANTHRANILATE SYNTHASE"/>
    <property type="match status" value="1"/>
</dbReference>
<dbReference type="InterPro" id="IPR006221">
    <property type="entry name" value="TrpG/PapA_dom"/>
</dbReference>
<proteinExistence type="inferred from homology"/>
<dbReference type="InterPro" id="IPR029062">
    <property type="entry name" value="Class_I_gatase-like"/>
</dbReference>
<comment type="pathway">
    <text evidence="2">Cofactor biosynthesis; tetrahydrofolate biosynthesis; 4-aminobenzoate from chorismate: step 1/2.</text>
</comment>
<dbReference type="InterPro" id="IPR005801">
    <property type="entry name" value="ADC_synthase"/>
</dbReference>
<dbReference type="PANTHER" id="PTHR11236:SF18">
    <property type="entry name" value="AMINODEOXYCHORISMATE SYNTHASE"/>
    <property type="match status" value="1"/>
</dbReference>
<dbReference type="SUPFAM" id="SSF52317">
    <property type="entry name" value="Class I glutamine amidotransferase-like"/>
    <property type="match status" value="1"/>
</dbReference>
<dbReference type="InterPro" id="IPR015890">
    <property type="entry name" value="Chorismate_C"/>
</dbReference>
<evidence type="ECO:0000256" key="9">
    <source>
        <dbReference type="ARBA" id="ARBA00031904"/>
    </source>
</evidence>
<protein>
    <recommendedName>
        <fullName evidence="4">aminodeoxychorismate synthase</fullName>
        <ecNumber evidence="4">2.6.1.85</ecNumber>
    </recommendedName>
    <alternativeName>
        <fullName evidence="8">Para-aminobenzoate synthase</fullName>
    </alternativeName>
    <alternativeName>
        <fullName evidence="9">p-aminobenzoic acid synthase</fullName>
    </alternativeName>
</protein>
<evidence type="ECO:0000256" key="5">
    <source>
        <dbReference type="ARBA" id="ARBA00022679"/>
    </source>
</evidence>
<name>A0ABD3QPG9_9STRA</name>
<reference evidence="13 14" key="1">
    <citation type="journal article" date="2020" name="G3 (Bethesda)">
        <title>Improved Reference Genome for Cyclotella cryptica CCMP332, a Model for Cell Wall Morphogenesis, Salinity Adaptation, and Lipid Production in Diatoms (Bacillariophyta).</title>
        <authorList>
            <person name="Roberts W.R."/>
            <person name="Downey K.M."/>
            <person name="Ruck E.C."/>
            <person name="Traller J.C."/>
            <person name="Alverson A.J."/>
        </authorList>
    </citation>
    <scope>NUCLEOTIDE SEQUENCE [LARGE SCALE GENOMIC DNA]</scope>
    <source>
        <strain evidence="13 14">CCMP332</strain>
    </source>
</reference>
<dbReference type="Proteomes" id="UP001516023">
    <property type="component" value="Unassembled WGS sequence"/>
</dbReference>
<dbReference type="PRINTS" id="PR00095">
    <property type="entry name" value="ANTSNTHASEI"/>
</dbReference>
<keyword evidence="14" id="KW-1185">Reference proteome</keyword>
<dbReference type="Gene3D" id="3.40.50.880">
    <property type="match status" value="1"/>
</dbReference>
<dbReference type="Gene3D" id="3.60.120.10">
    <property type="entry name" value="Anthranilate synthase"/>
    <property type="match status" value="1"/>
</dbReference>
<evidence type="ECO:0000259" key="12">
    <source>
        <dbReference type="Pfam" id="PF04715"/>
    </source>
</evidence>
<dbReference type="Pfam" id="PF00425">
    <property type="entry name" value="Chorismate_bind"/>
    <property type="match status" value="1"/>
</dbReference>
<dbReference type="PRINTS" id="PR00099">
    <property type="entry name" value="CPSGATASE"/>
</dbReference>
<dbReference type="EC" id="2.6.1.85" evidence="4"/>
<dbReference type="InterPro" id="IPR017926">
    <property type="entry name" value="GATASE"/>
</dbReference>
<dbReference type="PROSITE" id="PS51273">
    <property type="entry name" value="GATASE_TYPE_1"/>
    <property type="match status" value="1"/>
</dbReference>
<gene>
    <name evidence="13" type="ORF">HJC23_010871</name>
</gene>
<dbReference type="CDD" id="cd01743">
    <property type="entry name" value="GATase1_Anthranilate_Synthase"/>
    <property type="match status" value="1"/>
</dbReference>
<evidence type="ECO:0000259" key="10">
    <source>
        <dbReference type="Pfam" id="PF00117"/>
    </source>
</evidence>
<dbReference type="AlphaFoldDB" id="A0ABD3QPG9"/>